<keyword evidence="2" id="KW-0238">DNA-binding</keyword>
<dbReference type="InterPro" id="IPR046348">
    <property type="entry name" value="SIS_dom_sf"/>
</dbReference>
<feature type="domain" description="SIS" evidence="7">
    <location>
        <begin position="138"/>
        <end position="269"/>
    </location>
</feature>
<keyword evidence="9" id="KW-1185">Reference proteome</keyword>
<feature type="domain" description="HTH rpiR-type" evidence="6">
    <location>
        <begin position="11"/>
        <end position="87"/>
    </location>
</feature>
<gene>
    <name evidence="8" type="ORF">OVY01_01025</name>
</gene>
<accession>A0ABT3ZH47</accession>
<comment type="caution">
    <text evidence="8">The sequence shown here is derived from an EMBL/GenBank/DDBJ whole genome shotgun (WGS) entry which is preliminary data.</text>
</comment>
<dbReference type="Gene3D" id="3.40.50.10490">
    <property type="entry name" value="Glucose-6-phosphate isomerase like protein, domain 1"/>
    <property type="match status" value="1"/>
</dbReference>
<dbReference type="SUPFAM" id="SSF46689">
    <property type="entry name" value="Homeodomain-like"/>
    <property type="match status" value="1"/>
</dbReference>
<dbReference type="InterPro" id="IPR047640">
    <property type="entry name" value="RpiR-like"/>
</dbReference>
<evidence type="ECO:0000256" key="2">
    <source>
        <dbReference type="ARBA" id="ARBA00023125"/>
    </source>
</evidence>
<evidence type="ECO:0000313" key="8">
    <source>
        <dbReference type="EMBL" id="MCY0385843.1"/>
    </source>
</evidence>
<dbReference type="Pfam" id="PF01380">
    <property type="entry name" value="SIS"/>
    <property type="match status" value="1"/>
</dbReference>
<evidence type="ECO:0000256" key="1">
    <source>
        <dbReference type="ARBA" id="ARBA00023015"/>
    </source>
</evidence>
<keyword evidence="3" id="KW-0324">Glycolysis</keyword>
<dbReference type="InterPro" id="IPR001347">
    <property type="entry name" value="SIS_dom"/>
</dbReference>
<dbReference type="InterPro" id="IPR009057">
    <property type="entry name" value="Homeodomain-like_sf"/>
</dbReference>
<dbReference type="PROSITE" id="PS51464">
    <property type="entry name" value="SIS"/>
    <property type="match status" value="1"/>
</dbReference>
<name>A0ABT3ZH47_9BURK</name>
<dbReference type="CDD" id="cd05013">
    <property type="entry name" value="SIS_RpiR"/>
    <property type="match status" value="1"/>
</dbReference>
<dbReference type="InterPro" id="IPR035472">
    <property type="entry name" value="RpiR-like_SIS"/>
</dbReference>
<feature type="region of interest" description="Disordered" evidence="5">
    <location>
        <begin position="301"/>
        <end position="332"/>
    </location>
</feature>
<feature type="compositionally biased region" description="Low complexity" evidence="5">
    <location>
        <begin position="301"/>
        <end position="311"/>
    </location>
</feature>
<keyword evidence="1" id="KW-0805">Transcription regulation</keyword>
<evidence type="ECO:0000256" key="5">
    <source>
        <dbReference type="SAM" id="MobiDB-lite"/>
    </source>
</evidence>
<sequence>MPPPSPPLDTENSILRTIATAASLTPVQRRMANFVQDNMFRAATMSIDEFAVAAGASAATANRFARALGFDGYPSFRGALVRGYEANLAPVERLRRAQNSAQASAPGRDGLLDASLAQSVNNIETTRLALDPAACTTIVDAMLGARRVHVLGYGASAFLAGLTEHGFTPYCPDIQSLALLGGPSHAARRLSSAGREDVLLSIGFPRYSADTVTLTRYAAKRGVRIFALTDCPVSPLAALAQVSLFIRSTRQLAANSDAAVLTVIEALCDLAAHRSHDAVRAATDLTESVLPWLVQQPVPESARATSAAASETNRRAAGSRIAPRRQPPGVTK</sequence>
<dbReference type="Gene3D" id="1.10.10.10">
    <property type="entry name" value="Winged helix-like DNA-binding domain superfamily/Winged helix DNA-binding domain"/>
    <property type="match status" value="1"/>
</dbReference>
<dbReference type="Proteomes" id="UP001082899">
    <property type="component" value="Unassembled WGS sequence"/>
</dbReference>
<dbReference type="EMBL" id="JAPMXC010000001">
    <property type="protein sequence ID" value="MCY0385843.1"/>
    <property type="molecule type" value="Genomic_DNA"/>
</dbReference>
<keyword evidence="4" id="KW-0804">Transcription</keyword>
<dbReference type="PROSITE" id="PS51071">
    <property type="entry name" value="HTH_RPIR"/>
    <property type="match status" value="1"/>
</dbReference>
<proteinExistence type="predicted"/>
<organism evidence="8 9">
    <name type="scientific">Robbsia betulipollinis</name>
    <dbReference type="NCBI Taxonomy" id="2981849"/>
    <lineage>
        <taxon>Bacteria</taxon>
        <taxon>Pseudomonadati</taxon>
        <taxon>Pseudomonadota</taxon>
        <taxon>Betaproteobacteria</taxon>
        <taxon>Burkholderiales</taxon>
        <taxon>Burkholderiaceae</taxon>
        <taxon>Robbsia</taxon>
    </lineage>
</organism>
<dbReference type="InterPro" id="IPR036388">
    <property type="entry name" value="WH-like_DNA-bd_sf"/>
</dbReference>
<evidence type="ECO:0000313" key="9">
    <source>
        <dbReference type="Proteomes" id="UP001082899"/>
    </source>
</evidence>
<evidence type="ECO:0000259" key="6">
    <source>
        <dbReference type="PROSITE" id="PS51071"/>
    </source>
</evidence>
<reference evidence="8" key="1">
    <citation type="submission" date="2022-11" db="EMBL/GenBank/DDBJ databases">
        <title>Robbsia betulipollinis sp. nov., isolated from pollen of birch (Betula pendula).</title>
        <authorList>
            <person name="Shi H."/>
            <person name="Ambika Manirajan B."/>
            <person name="Ratering S."/>
            <person name="Geissler-Plaum R."/>
            <person name="Schnell S."/>
        </authorList>
    </citation>
    <scope>NUCLEOTIDE SEQUENCE</scope>
    <source>
        <strain evidence="8">Bb-Pol-6</strain>
    </source>
</reference>
<dbReference type="PANTHER" id="PTHR30514">
    <property type="entry name" value="GLUCOKINASE"/>
    <property type="match status" value="1"/>
</dbReference>
<protein>
    <submittedName>
        <fullName evidence="8">MurR/RpiR family transcriptional regulator</fullName>
    </submittedName>
</protein>
<dbReference type="Pfam" id="PF01418">
    <property type="entry name" value="HTH_6"/>
    <property type="match status" value="1"/>
</dbReference>
<evidence type="ECO:0000256" key="4">
    <source>
        <dbReference type="ARBA" id="ARBA00023163"/>
    </source>
</evidence>
<evidence type="ECO:0000256" key="3">
    <source>
        <dbReference type="ARBA" id="ARBA00023152"/>
    </source>
</evidence>
<evidence type="ECO:0000259" key="7">
    <source>
        <dbReference type="PROSITE" id="PS51464"/>
    </source>
</evidence>
<dbReference type="SUPFAM" id="SSF53697">
    <property type="entry name" value="SIS domain"/>
    <property type="match status" value="1"/>
</dbReference>
<dbReference type="RefSeq" id="WP_267844971.1">
    <property type="nucleotide sequence ID" value="NZ_JAPMXC010000001.1"/>
</dbReference>
<dbReference type="PANTHER" id="PTHR30514:SF18">
    <property type="entry name" value="RPIR-FAMILY TRANSCRIPTIONAL REGULATOR"/>
    <property type="match status" value="1"/>
</dbReference>
<dbReference type="InterPro" id="IPR000281">
    <property type="entry name" value="HTH_RpiR"/>
</dbReference>